<name>A0ABV9FG40_9BACL</name>
<reference evidence="2" key="1">
    <citation type="journal article" date="2019" name="Int. J. Syst. Evol. Microbiol.">
        <title>The Global Catalogue of Microorganisms (GCM) 10K type strain sequencing project: providing services to taxonomists for standard genome sequencing and annotation.</title>
        <authorList>
            <consortium name="The Broad Institute Genomics Platform"/>
            <consortium name="The Broad Institute Genome Sequencing Center for Infectious Disease"/>
            <person name="Wu L."/>
            <person name="Ma J."/>
        </authorList>
    </citation>
    <scope>NUCLEOTIDE SEQUENCE [LARGE SCALE GENOMIC DNA]</scope>
    <source>
        <strain evidence="2">CCUG 49571</strain>
    </source>
</reference>
<sequence>MQQAQYRIQVRLLSEAIFSSGEKEANLVQSKVLADADGFVYLHAKTFKGQLKRKAFWLFKLYAQLDPERAVQFLESIYILFGLNNWELDMLMNDLKSLHNSSWLGTVIDKFKSKANIPGLIKLGHLQLPESVRAYFQQIFAEQIASKAGEQSYIYLSRHDVIEAQTHIRVGVQLDNGVAKDGMFTSVHTIRKGLIFYASLSFDSLPNHVVLKDMYRIVYAVDRIGANIHRGRGDVECKLFVRTQDNQQTGEEHWREVSGY</sequence>
<protein>
    <submittedName>
        <fullName evidence="1">Uncharacterized protein</fullName>
    </submittedName>
</protein>
<evidence type="ECO:0000313" key="1">
    <source>
        <dbReference type="EMBL" id="MFC4600948.1"/>
    </source>
</evidence>
<evidence type="ECO:0000313" key="2">
    <source>
        <dbReference type="Proteomes" id="UP001596028"/>
    </source>
</evidence>
<dbReference type="Proteomes" id="UP001596028">
    <property type="component" value="Unassembled WGS sequence"/>
</dbReference>
<organism evidence="1 2">
    <name type="scientific">Cohnella hongkongensis</name>
    <dbReference type="NCBI Taxonomy" id="178337"/>
    <lineage>
        <taxon>Bacteria</taxon>
        <taxon>Bacillati</taxon>
        <taxon>Bacillota</taxon>
        <taxon>Bacilli</taxon>
        <taxon>Bacillales</taxon>
        <taxon>Paenibacillaceae</taxon>
        <taxon>Cohnella</taxon>
    </lineage>
</organism>
<dbReference type="RefSeq" id="WP_378100505.1">
    <property type="nucleotide sequence ID" value="NZ_JBHSEP010000021.1"/>
</dbReference>
<gene>
    <name evidence="1" type="ORF">ACFO3S_22075</name>
</gene>
<keyword evidence="2" id="KW-1185">Reference proteome</keyword>
<comment type="caution">
    <text evidence="1">The sequence shown here is derived from an EMBL/GenBank/DDBJ whole genome shotgun (WGS) entry which is preliminary data.</text>
</comment>
<proteinExistence type="predicted"/>
<dbReference type="EMBL" id="JBHSEP010000021">
    <property type="protein sequence ID" value="MFC4600948.1"/>
    <property type="molecule type" value="Genomic_DNA"/>
</dbReference>
<accession>A0ABV9FG40</accession>